<dbReference type="InterPro" id="IPR043428">
    <property type="entry name" value="LivM-like"/>
</dbReference>
<feature type="transmembrane region" description="Helical" evidence="6">
    <location>
        <begin position="12"/>
        <end position="28"/>
    </location>
</feature>
<feature type="transmembrane region" description="Helical" evidence="6">
    <location>
        <begin position="126"/>
        <end position="144"/>
    </location>
</feature>
<keyword evidence="8" id="KW-1185">Reference proteome</keyword>
<dbReference type="AlphaFoldDB" id="A0A7G9G1A4"/>
<sequence>MKTVRKIFKPEYFIFLLIYLVIAGLNKMGVINAYLFQVITIAGINVIMTISLNLVIGITGQFSMGHAGFMSIGAYISAIVTRLAFQVLERTALTDNLILLAAVIAGGIIAAVFGFIIAMPTLKVKGDYLAIVTLGFGEIIRAVWRVVDYTGGALGFSGIPKLTNFTWVFVILLIAIYASRNFIKSSFGRSCLAVRENDIAAEAMGVNCRNYKVLAFVFAAFMAGVAGGLYAHLIQFIQPDNFSAAKSTDYIVYLYAGGVGTISGSIFGAVVLTILPELLRFLNDWRLVIYALLLLYIIIWKPYGLFGGREFKFLNLETIEATDSKLGKWIRRRLKRKKEEAKS</sequence>
<dbReference type="Pfam" id="PF02653">
    <property type="entry name" value="BPD_transp_2"/>
    <property type="match status" value="1"/>
</dbReference>
<keyword evidence="2" id="KW-1003">Cell membrane</keyword>
<feature type="transmembrane region" description="Helical" evidence="6">
    <location>
        <begin position="34"/>
        <end position="55"/>
    </location>
</feature>
<organism evidence="7 8">
    <name type="scientific">Qiania dongpingensis</name>
    <dbReference type="NCBI Taxonomy" id="2763669"/>
    <lineage>
        <taxon>Bacteria</taxon>
        <taxon>Bacillati</taxon>
        <taxon>Bacillota</taxon>
        <taxon>Clostridia</taxon>
        <taxon>Lachnospirales</taxon>
        <taxon>Lachnospiraceae</taxon>
        <taxon>Qiania</taxon>
    </lineage>
</organism>
<gene>
    <name evidence="7" type="ORF">H9Q78_08870</name>
</gene>
<dbReference type="PANTHER" id="PTHR30482:SF10">
    <property type="entry name" value="HIGH-AFFINITY BRANCHED-CHAIN AMINO ACID TRANSPORT PROTEIN BRAE"/>
    <property type="match status" value="1"/>
</dbReference>
<feature type="transmembrane region" description="Helical" evidence="6">
    <location>
        <begin position="164"/>
        <end position="183"/>
    </location>
</feature>
<evidence type="ECO:0000256" key="5">
    <source>
        <dbReference type="ARBA" id="ARBA00023136"/>
    </source>
</evidence>
<feature type="transmembrane region" description="Helical" evidence="6">
    <location>
        <begin position="287"/>
        <end position="306"/>
    </location>
</feature>
<evidence type="ECO:0000256" key="4">
    <source>
        <dbReference type="ARBA" id="ARBA00022989"/>
    </source>
</evidence>
<keyword evidence="5 6" id="KW-0472">Membrane</keyword>
<feature type="transmembrane region" description="Helical" evidence="6">
    <location>
        <begin position="67"/>
        <end position="85"/>
    </location>
</feature>
<dbReference type="Proteomes" id="UP000515823">
    <property type="component" value="Chromosome"/>
</dbReference>
<keyword evidence="3 6" id="KW-0812">Transmembrane</keyword>
<accession>A0A7G9G1A4</accession>
<comment type="subcellular location">
    <subcellularLocation>
        <location evidence="1">Cell membrane</location>
        <topology evidence="1">Multi-pass membrane protein</topology>
    </subcellularLocation>
</comment>
<proteinExistence type="predicted"/>
<dbReference type="PANTHER" id="PTHR30482">
    <property type="entry name" value="HIGH-AFFINITY BRANCHED-CHAIN AMINO ACID TRANSPORT SYSTEM PERMEASE"/>
    <property type="match status" value="1"/>
</dbReference>
<dbReference type="GO" id="GO:0015658">
    <property type="term" value="F:branched-chain amino acid transmembrane transporter activity"/>
    <property type="evidence" value="ECO:0007669"/>
    <property type="project" value="InterPro"/>
</dbReference>
<keyword evidence="4 6" id="KW-1133">Transmembrane helix</keyword>
<dbReference type="KEGG" id="qdo:H9Q78_08870"/>
<dbReference type="CDD" id="cd06581">
    <property type="entry name" value="TM_PBP1_LivM_like"/>
    <property type="match status" value="1"/>
</dbReference>
<dbReference type="GO" id="GO:0005886">
    <property type="term" value="C:plasma membrane"/>
    <property type="evidence" value="ECO:0007669"/>
    <property type="project" value="UniProtKB-SubCell"/>
</dbReference>
<evidence type="ECO:0000256" key="2">
    <source>
        <dbReference type="ARBA" id="ARBA00022475"/>
    </source>
</evidence>
<feature type="transmembrane region" description="Helical" evidence="6">
    <location>
        <begin position="253"/>
        <end position="275"/>
    </location>
</feature>
<reference evidence="7 8" key="1">
    <citation type="submission" date="2020-08" db="EMBL/GenBank/DDBJ databases">
        <authorList>
            <person name="Liu C."/>
            <person name="Sun Q."/>
        </authorList>
    </citation>
    <scope>NUCLEOTIDE SEQUENCE [LARGE SCALE GENOMIC DNA]</scope>
    <source>
        <strain evidence="7 8">NSJ-38</strain>
    </source>
</reference>
<feature type="transmembrane region" description="Helical" evidence="6">
    <location>
        <begin position="97"/>
        <end position="119"/>
    </location>
</feature>
<feature type="transmembrane region" description="Helical" evidence="6">
    <location>
        <begin position="213"/>
        <end position="233"/>
    </location>
</feature>
<evidence type="ECO:0000256" key="6">
    <source>
        <dbReference type="SAM" id="Phobius"/>
    </source>
</evidence>
<evidence type="ECO:0000313" key="8">
    <source>
        <dbReference type="Proteomes" id="UP000515823"/>
    </source>
</evidence>
<protein>
    <submittedName>
        <fullName evidence="7">Branched-chain amino acid ABC transporter permease</fullName>
    </submittedName>
</protein>
<evidence type="ECO:0000313" key="7">
    <source>
        <dbReference type="EMBL" id="QNM04586.1"/>
    </source>
</evidence>
<dbReference type="InterPro" id="IPR001851">
    <property type="entry name" value="ABC_transp_permease"/>
</dbReference>
<evidence type="ECO:0000256" key="1">
    <source>
        <dbReference type="ARBA" id="ARBA00004651"/>
    </source>
</evidence>
<dbReference type="EMBL" id="CP060634">
    <property type="protein sequence ID" value="QNM04586.1"/>
    <property type="molecule type" value="Genomic_DNA"/>
</dbReference>
<name>A0A7G9G1A4_9FIRM</name>
<dbReference type="RefSeq" id="WP_249301090.1">
    <property type="nucleotide sequence ID" value="NZ_CP060634.1"/>
</dbReference>
<evidence type="ECO:0000256" key="3">
    <source>
        <dbReference type="ARBA" id="ARBA00022692"/>
    </source>
</evidence>